<dbReference type="GO" id="GO:0016020">
    <property type="term" value="C:membrane"/>
    <property type="evidence" value="ECO:0007669"/>
    <property type="project" value="UniProtKB-SubCell"/>
</dbReference>
<comment type="similarity">
    <text evidence="2 12">Belongs to the short-chain dehydrogenases/reductases (SDR) family.</text>
</comment>
<evidence type="ECO:0000256" key="1">
    <source>
        <dbReference type="ARBA" id="ARBA00004141"/>
    </source>
</evidence>
<evidence type="ECO:0000256" key="13">
    <source>
        <dbReference type="SAM" id="Phobius"/>
    </source>
</evidence>
<evidence type="ECO:0000256" key="6">
    <source>
        <dbReference type="ARBA" id="ARBA00023002"/>
    </source>
</evidence>
<dbReference type="PRINTS" id="PR00081">
    <property type="entry name" value="GDHRDH"/>
</dbReference>
<sequence>MTINIKESNNIPPLKRYRSKSMSNSVAYTSLLLIELILLVIKFIYTTIESIVRLFLPPLEKSLVDEIVLITGAGHGIGRELAILFAKQNAIIICWDLDEKGNAETEQMLKIKGYKRIYKYKVDVSNRQEVLDAANLVKQQVGNVTVLVNNAGIMPCRPMFLQSHETIEKIFNVNVLAHFWALEAFLPSMIENNHGHVIALSSMCGVIGLPNVVPYCASKFAVRGLMEALYEELRVGDTKNKKSEIKFTTVYPIMVNTGLVKKPRNRFPFLLDMQAPEKVANIIVKSMRRNYKEVSIPWMLMPLDRISRLLPGKFIQNVKDFIDTGLDPHTDEF</sequence>
<comment type="function">
    <text evidence="9">Catalyzes the reduction of all-trans-retinal to all-trans-retinol in the presence of NADPH.</text>
</comment>
<keyword evidence="5 13" id="KW-1133">Transmembrane helix</keyword>
<dbReference type="GO" id="GO:0052650">
    <property type="term" value="F:all-trans-retinol dehydrogenase (NADP+) activity"/>
    <property type="evidence" value="ECO:0007669"/>
    <property type="project" value="UniProtKB-ARBA"/>
</dbReference>
<evidence type="ECO:0000256" key="12">
    <source>
        <dbReference type="RuleBase" id="RU000363"/>
    </source>
</evidence>
<feature type="transmembrane region" description="Helical" evidence="13">
    <location>
        <begin position="25"/>
        <end position="45"/>
    </location>
</feature>
<dbReference type="PANTHER" id="PTHR24322:SF736">
    <property type="entry name" value="RETINOL DEHYDROGENASE 10"/>
    <property type="match status" value="1"/>
</dbReference>
<keyword evidence="15" id="KW-1185">Reference proteome</keyword>
<dbReference type="CDD" id="cd05339">
    <property type="entry name" value="17beta-HSDXI-like_SDR_c"/>
    <property type="match status" value="1"/>
</dbReference>
<evidence type="ECO:0000256" key="8">
    <source>
        <dbReference type="ARBA" id="ARBA00023136"/>
    </source>
</evidence>
<evidence type="ECO:0000313" key="15">
    <source>
        <dbReference type="Proteomes" id="UP000325440"/>
    </source>
</evidence>
<evidence type="ECO:0000256" key="3">
    <source>
        <dbReference type="ARBA" id="ARBA00022692"/>
    </source>
</evidence>
<dbReference type="EMBL" id="CABPRJ010001908">
    <property type="protein sequence ID" value="VVC40802.1"/>
    <property type="molecule type" value="Genomic_DNA"/>
</dbReference>
<gene>
    <name evidence="14" type="ORF">CINCED_3A025835</name>
</gene>
<evidence type="ECO:0000256" key="4">
    <source>
        <dbReference type="ARBA" id="ARBA00022857"/>
    </source>
</evidence>
<dbReference type="OrthoDB" id="5840532at2759"/>
<dbReference type="InterPro" id="IPR002347">
    <property type="entry name" value="SDR_fam"/>
</dbReference>
<dbReference type="Gene3D" id="3.40.50.720">
    <property type="entry name" value="NAD(P)-binding Rossmann-like Domain"/>
    <property type="match status" value="1"/>
</dbReference>
<accession>A0A5E4N7S3</accession>
<evidence type="ECO:0000256" key="10">
    <source>
        <dbReference type="ARBA" id="ARBA00068717"/>
    </source>
</evidence>
<keyword evidence="8 13" id="KW-0472">Membrane</keyword>
<reference evidence="14 15" key="1">
    <citation type="submission" date="2019-08" db="EMBL/GenBank/DDBJ databases">
        <authorList>
            <person name="Alioto T."/>
            <person name="Alioto T."/>
            <person name="Gomez Garrido J."/>
        </authorList>
    </citation>
    <scope>NUCLEOTIDE SEQUENCE [LARGE SCALE GENOMIC DNA]</scope>
</reference>
<evidence type="ECO:0000256" key="2">
    <source>
        <dbReference type="ARBA" id="ARBA00006484"/>
    </source>
</evidence>
<dbReference type="SUPFAM" id="SSF51735">
    <property type="entry name" value="NAD(P)-binding Rossmann-fold domains"/>
    <property type="match status" value="1"/>
</dbReference>
<dbReference type="FunFam" id="3.40.50.720:FF:000131">
    <property type="entry name" value="Short-chain dehydrogenase/reductase 3"/>
    <property type="match status" value="1"/>
</dbReference>
<name>A0A5E4N7S3_9HEMI</name>
<evidence type="ECO:0000256" key="11">
    <source>
        <dbReference type="ARBA" id="ARBA00082544"/>
    </source>
</evidence>
<dbReference type="AlphaFoldDB" id="A0A5E4N7S3"/>
<dbReference type="PANTHER" id="PTHR24322">
    <property type="entry name" value="PKSB"/>
    <property type="match status" value="1"/>
</dbReference>
<evidence type="ECO:0000256" key="9">
    <source>
        <dbReference type="ARBA" id="ARBA00059620"/>
    </source>
</evidence>
<keyword evidence="3 13" id="KW-0812">Transmembrane</keyword>
<dbReference type="Pfam" id="PF00106">
    <property type="entry name" value="adh_short"/>
    <property type="match status" value="1"/>
</dbReference>
<evidence type="ECO:0000256" key="7">
    <source>
        <dbReference type="ARBA" id="ARBA00023098"/>
    </source>
</evidence>
<dbReference type="GO" id="GO:0005811">
    <property type="term" value="C:lipid droplet"/>
    <property type="evidence" value="ECO:0007669"/>
    <property type="project" value="TreeGrafter"/>
</dbReference>
<dbReference type="Proteomes" id="UP000325440">
    <property type="component" value="Unassembled WGS sequence"/>
</dbReference>
<keyword evidence="4" id="KW-0521">NADP</keyword>
<evidence type="ECO:0000313" key="14">
    <source>
        <dbReference type="EMBL" id="VVC40802.1"/>
    </source>
</evidence>
<keyword evidence="7" id="KW-0443">Lipid metabolism</keyword>
<evidence type="ECO:0000256" key="5">
    <source>
        <dbReference type="ARBA" id="ARBA00022989"/>
    </source>
</evidence>
<protein>
    <recommendedName>
        <fullName evidence="10">Short-chain dehydrogenase/reductase 3</fullName>
    </recommendedName>
    <alternativeName>
        <fullName evidence="11">Retinal short-chain dehydrogenase/reductase 1</fullName>
    </alternativeName>
</protein>
<proteinExistence type="inferred from homology"/>
<keyword evidence="6" id="KW-0560">Oxidoreductase</keyword>
<comment type="subcellular location">
    <subcellularLocation>
        <location evidence="1">Membrane</location>
        <topology evidence="1">Multi-pass membrane protein</topology>
    </subcellularLocation>
</comment>
<organism evidence="14 15">
    <name type="scientific">Cinara cedri</name>
    <dbReference type="NCBI Taxonomy" id="506608"/>
    <lineage>
        <taxon>Eukaryota</taxon>
        <taxon>Metazoa</taxon>
        <taxon>Ecdysozoa</taxon>
        <taxon>Arthropoda</taxon>
        <taxon>Hexapoda</taxon>
        <taxon>Insecta</taxon>
        <taxon>Pterygota</taxon>
        <taxon>Neoptera</taxon>
        <taxon>Paraneoptera</taxon>
        <taxon>Hemiptera</taxon>
        <taxon>Sternorrhyncha</taxon>
        <taxon>Aphidomorpha</taxon>
        <taxon>Aphidoidea</taxon>
        <taxon>Aphididae</taxon>
        <taxon>Lachninae</taxon>
        <taxon>Cinara</taxon>
    </lineage>
</organism>
<dbReference type="PRINTS" id="PR00080">
    <property type="entry name" value="SDRFAMILY"/>
</dbReference>
<dbReference type="InterPro" id="IPR036291">
    <property type="entry name" value="NAD(P)-bd_dom_sf"/>
</dbReference>